<feature type="compositionally biased region" description="Polar residues" evidence="5">
    <location>
        <begin position="392"/>
        <end position="405"/>
    </location>
</feature>
<dbReference type="FunCoup" id="A0A6P8HBD6">
    <property type="interactions" value="3656"/>
</dbReference>
<evidence type="ECO:0000256" key="4">
    <source>
        <dbReference type="PROSITE-ProRule" id="PRU00502"/>
    </source>
</evidence>
<dbReference type="AlphaFoldDB" id="A0A6P8HBD6"/>
<sequence>MGKKGRRRSQGSQKKSKNRKEAEETDDNNAVQVEESRKCVHVLKAAKLDVLQNNIPHMKLRECSFCENGQNEDTGICICLQCGKQGCDRSSEDKHALSHYESNLAHCLTVNLYSMMVWCYSCDMEVPVQPNTDLHECIKLLLKALNMKAPNDEMPSIPNMTNGEPMKKSEAMKLKYVSNSNKIKGLVNLGNTCFFNSVMQNLFQTELLHVAMAFVNQPEYSQTITTRNDLPSVSVEVITPPGSLITALTKLLYEYRSSSPGTLNPKFLFSEICKKAPRFKGFQQQDSQELLRYLLDSVKTEQLRRVKIGVLKALEIIEGTEVKSLPEVKKEQLKEYVSYVTAPSVDSVFLGRLDSIVVCHECHKESRVTENFLDLSLSLAVPQLSKGRLKTPSVSQQNKKNTSHQGEQENKGEDKSSTKPLTPSKHQKKAAREAKRKKGRKGKKRTMSHSASDDGRQETKQPEENMEATSDESDHDEYHDAEATDDVITDHSKDKGDFNMESCAIDSGLQEAAKQSGGEEEAANDKRVEDNTKVIKIEKTEDPGKTEVTEDSEIRNPTTMDFGVEIGVTNDTVTVVENTKDPGIPSEKVKDCRSGLESGVAKDSGIKETIAKDSGPNEVTAKDSEEERPQRNKGDLEMLHSERVSDSEVELKGENEEKIENNMETDVEKGSNDTKDAINDTKFPSLEDDFSEPLPNTDFQMKKDKELENGEKCDLSGKISNEEENLKSEEELNKNHCCRSNNTCISHGDSAGDRSKTISADGAVNCNERKTIKNDESLANAKLEKSEHQLNVEEVGLCCVVNDVDTAPKIDKNLGSSDNKTQSNSNNEDGTLQDDVALCNSCERCGKVEQSCELEKNDCGCLVKDGAMKKAGETESAFDDKEKITDSVVTGLKELEITENNISGKNTEERFDKNAESNEQHPKKSPELKQNAEEKVSSNEENFLPKVHTLGSAYSSLPGECSVQSCLSLFCSPEILQGRNKFACEECSRRKKKGGNEQGKKDEASSNDDDEDDDDESHKGATASKPKTKKESQSSVVYTEATKLFLLSSTPPVLTLHFKRFQQVGFGLRKVPKHVDFPLVLDLAPFCRRNEEISCDSKQQVLYSLIGVVEHSGGLNSGHYTAFVKLKSSPTYGHFTDLTNVKDFSCFIEGIWKKDRKLTYAHAQPRNGQWYHVSDSRVSMVTEARVLKSQAYMLFYERLPFRIISNLDN</sequence>
<dbReference type="KEGG" id="aten:116287457"/>
<name>A0A6P8HBD6_ACTTE</name>
<protein>
    <submittedName>
        <fullName evidence="9">Ubiquitin carboxyl-terminal hydrolase 16-like</fullName>
    </submittedName>
</protein>
<dbReference type="GO" id="GO:0005634">
    <property type="term" value="C:nucleus"/>
    <property type="evidence" value="ECO:0007669"/>
    <property type="project" value="TreeGrafter"/>
</dbReference>
<dbReference type="Pfam" id="PF00443">
    <property type="entry name" value="UCH"/>
    <property type="match status" value="1"/>
</dbReference>
<dbReference type="PROSITE" id="PS50235">
    <property type="entry name" value="USP_3"/>
    <property type="match status" value="1"/>
</dbReference>
<feature type="compositionally biased region" description="Basic residues" evidence="5">
    <location>
        <begin position="1"/>
        <end position="18"/>
    </location>
</feature>
<feature type="compositionally biased region" description="Basic and acidic residues" evidence="5">
    <location>
        <begin position="700"/>
        <end position="727"/>
    </location>
</feature>
<dbReference type="GO" id="GO:0016579">
    <property type="term" value="P:protein deubiquitination"/>
    <property type="evidence" value="ECO:0007669"/>
    <property type="project" value="InterPro"/>
</dbReference>
<evidence type="ECO:0000256" key="3">
    <source>
        <dbReference type="ARBA" id="ARBA00022833"/>
    </source>
</evidence>
<organism evidence="8 9">
    <name type="scientific">Actinia tenebrosa</name>
    <name type="common">Australian red waratah sea anemone</name>
    <dbReference type="NCBI Taxonomy" id="6105"/>
    <lineage>
        <taxon>Eukaryota</taxon>
        <taxon>Metazoa</taxon>
        <taxon>Cnidaria</taxon>
        <taxon>Anthozoa</taxon>
        <taxon>Hexacorallia</taxon>
        <taxon>Actiniaria</taxon>
        <taxon>Actiniidae</taxon>
        <taxon>Actinia</taxon>
    </lineage>
</organism>
<gene>
    <name evidence="9" type="primary">LOC116287457</name>
</gene>
<feature type="compositionally biased region" description="Basic and acidic residues" evidence="5">
    <location>
        <begin position="476"/>
        <end position="498"/>
    </location>
</feature>
<feature type="region of interest" description="Disordered" evidence="5">
    <location>
        <begin position="577"/>
        <end position="727"/>
    </location>
</feature>
<keyword evidence="3" id="KW-0862">Zinc</keyword>
<dbReference type="InterPro" id="IPR028889">
    <property type="entry name" value="USP"/>
</dbReference>
<feature type="compositionally biased region" description="Polar residues" evidence="5">
    <location>
        <begin position="814"/>
        <end position="830"/>
    </location>
</feature>
<feature type="compositionally biased region" description="Basic and acidic residues" evidence="5">
    <location>
        <begin position="406"/>
        <end position="417"/>
    </location>
</feature>
<keyword evidence="2 4" id="KW-0863">Zinc-finger</keyword>
<feature type="region of interest" description="Disordered" evidence="5">
    <location>
        <begin position="386"/>
        <end position="561"/>
    </location>
</feature>
<feature type="region of interest" description="Disordered" evidence="5">
    <location>
        <begin position="1"/>
        <end position="29"/>
    </location>
</feature>
<dbReference type="PROSITE" id="PS50271">
    <property type="entry name" value="ZF_UBP"/>
    <property type="match status" value="1"/>
</dbReference>
<dbReference type="PROSITE" id="PS00973">
    <property type="entry name" value="USP_2"/>
    <property type="match status" value="1"/>
</dbReference>
<dbReference type="SMART" id="SM00290">
    <property type="entry name" value="ZnF_UBP"/>
    <property type="match status" value="1"/>
</dbReference>
<dbReference type="InterPro" id="IPR018200">
    <property type="entry name" value="USP_CS"/>
</dbReference>
<dbReference type="InterPro" id="IPR038765">
    <property type="entry name" value="Papain-like_cys_pep_sf"/>
</dbReference>
<dbReference type="GO" id="GO:0008270">
    <property type="term" value="F:zinc ion binding"/>
    <property type="evidence" value="ECO:0007669"/>
    <property type="project" value="UniProtKB-KW"/>
</dbReference>
<feature type="compositionally biased region" description="Basic and acidic residues" evidence="5">
    <location>
        <begin position="914"/>
        <end position="938"/>
    </location>
</feature>
<dbReference type="SUPFAM" id="SSF54001">
    <property type="entry name" value="Cysteine proteinases"/>
    <property type="match status" value="1"/>
</dbReference>
<dbReference type="GO" id="GO:0004843">
    <property type="term" value="F:cysteine-type deubiquitinase activity"/>
    <property type="evidence" value="ECO:0007669"/>
    <property type="project" value="InterPro"/>
</dbReference>
<reference evidence="9" key="1">
    <citation type="submission" date="2025-08" db="UniProtKB">
        <authorList>
            <consortium name="RefSeq"/>
        </authorList>
    </citation>
    <scope>IDENTIFICATION</scope>
    <source>
        <tissue evidence="9">Tentacle</tissue>
    </source>
</reference>
<dbReference type="RefSeq" id="XP_031549997.1">
    <property type="nucleotide sequence ID" value="XM_031694137.1"/>
</dbReference>
<accession>A0A6P8HBD6</accession>
<dbReference type="InParanoid" id="A0A6P8HBD6"/>
<dbReference type="Proteomes" id="UP000515163">
    <property type="component" value="Unplaced"/>
</dbReference>
<evidence type="ECO:0000259" key="7">
    <source>
        <dbReference type="PROSITE" id="PS50271"/>
    </source>
</evidence>
<feature type="compositionally biased region" description="Basic and acidic residues" evidence="5">
    <location>
        <begin position="451"/>
        <end position="463"/>
    </location>
</feature>
<evidence type="ECO:0000313" key="8">
    <source>
        <dbReference type="Proteomes" id="UP000515163"/>
    </source>
</evidence>
<feature type="region of interest" description="Disordered" evidence="5">
    <location>
        <begin position="914"/>
        <end position="940"/>
    </location>
</feature>
<feature type="compositionally biased region" description="Basic and acidic residues" evidence="5">
    <location>
        <begin position="523"/>
        <end position="554"/>
    </location>
</feature>
<feature type="region of interest" description="Disordered" evidence="5">
    <location>
        <begin position="988"/>
        <end position="1033"/>
    </location>
</feature>
<feature type="domain" description="UBP-type" evidence="7">
    <location>
        <begin position="37"/>
        <end position="145"/>
    </location>
</feature>
<feature type="domain" description="USP" evidence="6">
    <location>
        <begin position="184"/>
        <end position="1199"/>
    </location>
</feature>
<evidence type="ECO:0000313" key="9">
    <source>
        <dbReference type="RefSeq" id="XP_031549997.1"/>
    </source>
</evidence>
<dbReference type="InterPro" id="IPR013083">
    <property type="entry name" value="Znf_RING/FYVE/PHD"/>
</dbReference>
<dbReference type="Pfam" id="PF02148">
    <property type="entry name" value="zf-UBP"/>
    <property type="match status" value="1"/>
</dbReference>
<feature type="compositionally biased region" description="Basic residues" evidence="5">
    <location>
        <begin position="425"/>
        <end position="447"/>
    </location>
</feature>
<keyword evidence="1" id="KW-0479">Metal-binding</keyword>
<dbReference type="InterPro" id="IPR050164">
    <property type="entry name" value="Peptidase_C19"/>
</dbReference>
<evidence type="ECO:0000259" key="6">
    <source>
        <dbReference type="PROSITE" id="PS50235"/>
    </source>
</evidence>
<dbReference type="InterPro" id="IPR001607">
    <property type="entry name" value="Znf_UBP"/>
</dbReference>
<dbReference type="PANTHER" id="PTHR24006:SF781">
    <property type="entry name" value="LD34905P"/>
    <property type="match status" value="1"/>
</dbReference>
<dbReference type="GeneID" id="116287457"/>
<dbReference type="GO" id="GO:0005829">
    <property type="term" value="C:cytosol"/>
    <property type="evidence" value="ECO:0007669"/>
    <property type="project" value="TreeGrafter"/>
</dbReference>
<dbReference type="OrthoDB" id="2020758at2759"/>
<dbReference type="InterPro" id="IPR001394">
    <property type="entry name" value="Peptidase_C19_UCH"/>
</dbReference>
<dbReference type="SUPFAM" id="SSF57850">
    <property type="entry name" value="RING/U-box"/>
    <property type="match status" value="1"/>
</dbReference>
<dbReference type="PROSITE" id="PS00972">
    <property type="entry name" value="USP_1"/>
    <property type="match status" value="1"/>
</dbReference>
<proteinExistence type="predicted"/>
<feature type="compositionally biased region" description="Acidic residues" evidence="5">
    <location>
        <begin position="464"/>
        <end position="475"/>
    </location>
</feature>
<keyword evidence="8" id="KW-1185">Reference proteome</keyword>
<evidence type="ECO:0000256" key="2">
    <source>
        <dbReference type="ARBA" id="ARBA00022771"/>
    </source>
</evidence>
<feature type="compositionally biased region" description="Basic and acidic residues" evidence="5">
    <location>
        <begin position="620"/>
        <end position="679"/>
    </location>
</feature>
<feature type="compositionally biased region" description="Basic and acidic residues" evidence="5">
    <location>
        <begin position="988"/>
        <end position="1004"/>
    </location>
</feature>
<feature type="compositionally biased region" description="Acidic residues" evidence="5">
    <location>
        <begin position="1005"/>
        <end position="1015"/>
    </location>
</feature>
<dbReference type="PANTHER" id="PTHR24006">
    <property type="entry name" value="UBIQUITIN CARBOXYL-TERMINAL HYDROLASE"/>
    <property type="match status" value="1"/>
</dbReference>
<dbReference type="Gene3D" id="3.30.40.10">
    <property type="entry name" value="Zinc/RING finger domain, C3HC4 (zinc finger)"/>
    <property type="match status" value="1"/>
</dbReference>
<feature type="region of interest" description="Disordered" evidence="5">
    <location>
        <begin position="810"/>
        <end position="830"/>
    </location>
</feature>
<evidence type="ECO:0000256" key="1">
    <source>
        <dbReference type="ARBA" id="ARBA00022723"/>
    </source>
</evidence>
<dbReference type="Gene3D" id="3.90.70.10">
    <property type="entry name" value="Cysteine proteinases"/>
    <property type="match status" value="2"/>
</dbReference>
<evidence type="ECO:0000256" key="5">
    <source>
        <dbReference type="SAM" id="MobiDB-lite"/>
    </source>
</evidence>